<dbReference type="InterPro" id="IPR004220">
    <property type="entry name" value="5-COMe_2-OHmuconate_Isoase"/>
</dbReference>
<organism evidence="1 2">
    <name type="scientific">Splendidivirga corallicola</name>
    <dbReference type="NCBI Taxonomy" id="3051826"/>
    <lineage>
        <taxon>Bacteria</taxon>
        <taxon>Pseudomonadati</taxon>
        <taxon>Bacteroidota</taxon>
        <taxon>Cytophagia</taxon>
        <taxon>Cytophagales</taxon>
        <taxon>Splendidivirgaceae</taxon>
        <taxon>Splendidivirga</taxon>
    </lineage>
</organism>
<reference evidence="1" key="1">
    <citation type="submission" date="2023-06" db="EMBL/GenBank/DDBJ databases">
        <title>Genomic of Parafulvivirga corallium.</title>
        <authorList>
            <person name="Wang G."/>
        </authorList>
    </citation>
    <scope>NUCLEOTIDE SEQUENCE</scope>
    <source>
        <strain evidence="1">BMA10</strain>
    </source>
</reference>
<dbReference type="RefSeq" id="WP_346750272.1">
    <property type="nucleotide sequence ID" value="NZ_JAUJEA010000001.1"/>
</dbReference>
<protein>
    <submittedName>
        <fullName evidence="1">5-carboxymethyl-2-hydroxymuconate Delta-isomerase</fullName>
    </submittedName>
</protein>
<dbReference type="Proteomes" id="UP001172082">
    <property type="component" value="Unassembled WGS sequence"/>
</dbReference>
<accession>A0ABT8KHQ0</accession>
<keyword evidence="2" id="KW-1185">Reference proteome</keyword>
<name>A0ABT8KHQ0_9BACT</name>
<evidence type="ECO:0000313" key="1">
    <source>
        <dbReference type="EMBL" id="MDN5200246.1"/>
    </source>
</evidence>
<sequence>MPHFIIDCSENILNQQLPEKIMQQVYDTADATGLFAKGDIKVRINPFKYFTVGNNQADFIHIIAYIMGGRTTDQKKNLATEVVKKLKTIFPEVPVISIDVKDIDKNTYCNRTMV</sequence>
<dbReference type="InterPro" id="IPR014347">
    <property type="entry name" value="Tautomerase/MIF_sf"/>
</dbReference>
<dbReference type="Pfam" id="PF02962">
    <property type="entry name" value="CHMI"/>
    <property type="match status" value="1"/>
</dbReference>
<dbReference type="CDD" id="cd00580">
    <property type="entry name" value="CHMI"/>
    <property type="match status" value="1"/>
</dbReference>
<evidence type="ECO:0000313" key="2">
    <source>
        <dbReference type="Proteomes" id="UP001172082"/>
    </source>
</evidence>
<dbReference type="SUPFAM" id="SSF55331">
    <property type="entry name" value="Tautomerase/MIF"/>
    <property type="match status" value="1"/>
</dbReference>
<dbReference type="PANTHER" id="PTHR37950:SF1">
    <property type="entry name" value="4-HYDROXYPHENYLACETATE CATABOLISM PROTEIN"/>
    <property type="match status" value="1"/>
</dbReference>
<comment type="caution">
    <text evidence="1">The sequence shown here is derived from an EMBL/GenBank/DDBJ whole genome shotgun (WGS) entry which is preliminary data.</text>
</comment>
<dbReference type="EMBL" id="JAUJEA010000001">
    <property type="protein sequence ID" value="MDN5200246.1"/>
    <property type="molecule type" value="Genomic_DNA"/>
</dbReference>
<dbReference type="Gene3D" id="3.30.429.10">
    <property type="entry name" value="Macrophage Migration Inhibitory Factor"/>
    <property type="match status" value="1"/>
</dbReference>
<dbReference type="PANTHER" id="PTHR37950">
    <property type="entry name" value="4-HYDROXYPHENYLACETATE CATABOLISM PROTEIN"/>
    <property type="match status" value="1"/>
</dbReference>
<gene>
    <name evidence="1" type="ORF">QQ008_02715</name>
</gene>
<proteinExistence type="predicted"/>